<dbReference type="EMBL" id="UOEN01000189">
    <property type="protein sequence ID" value="VAW13812.1"/>
    <property type="molecule type" value="Genomic_DNA"/>
</dbReference>
<dbReference type="AlphaFoldDB" id="A0A3B0TH63"/>
<dbReference type="Pfam" id="PF00535">
    <property type="entry name" value="Glycos_transf_2"/>
    <property type="match status" value="1"/>
</dbReference>
<dbReference type="PANTHER" id="PTHR22916:SF65">
    <property type="entry name" value="SLR1065 PROTEIN"/>
    <property type="match status" value="1"/>
</dbReference>
<dbReference type="InterPro" id="IPR001173">
    <property type="entry name" value="Glyco_trans_2-like"/>
</dbReference>
<proteinExistence type="predicted"/>
<feature type="domain" description="Glycosyltransferase 2-like" evidence="1">
    <location>
        <begin position="7"/>
        <end position="142"/>
    </location>
</feature>
<dbReference type="Gene3D" id="3.90.550.10">
    <property type="entry name" value="Spore Coat Polysaccharide Biosynthesis Protein SpsA, Chain A"/>
    <property type="match status" value="1"/>
</dbReference>
<reference evidence="2" key="1">
    <citation type="submission" date="2018-06" db="EMBL/GenBank/DDBJ databases">
        <authorList>
            <person name="Zhirakovskaya E."/>
        </authorList>
    </citation>
    <scope>NUCLEOTIDE SEQUENCE</scope>
</reference>
<evidence type="ECO:0000313" key="2">
    <source>
        <dbReference type="EMBL" id="VAW13812.1"/>
    </source>
</evidence>
<keyword evidence="2" id="KW-0808">Transferase</keyword>
<gene>
    <name evidence="2" type="ORF">MNBD_BACTEROID05-977</name>
</gene>
<dbReference type="PANTHER" id="PTHR22916">
    <property type="entry name" value="GLYCOSYLTRANSFERASE"/>
    <property type="match status" value="1"/>
</dbReference>
<dbReference type="InterPro" id="IPR029044">
    <property type="entry name" value="Nucleotide-diphossugar_trans"/>
</dbReference>
<dbReference type="CDD" id="cd06433">
    <property type="entry name" value="GT_2_WfgS_like"/>
    <property type="match status" value="1"/>
</dbReference>
<evidence type="ECO:0000259" key="1">
    <source>
        <dbReference type="Pfam" id="PF00535"/>
    </source>
</evidence>
<organism evidence="2">
    <name type="scientific">hydrothermal vent metagenome</name>
    <dbReference type="NCBI Taxonomy" id="652676"/>
    <lineage>
        <taxon>unclassified sequences</taxon>
        <taxon>metagenomes</taxon>
        <taxon>ecological metagenomes</taxon>
    </lineage>
</organism>
<name>A0A3B0TH63_9ZZZZ</name>
<sequence>MLVPKITIVTPSYNQAKYLEDTICSVLNQNYPNLEYIIIDGGSSDNSVDIIKKYEDQITYWVSEKDNGQAHAVNKGFKKVSGDIVGWLNSDDIYLPGTLDRVAYYFSKHPDVEVVYGNHVVTDQNNNHLWVKKELPFSIRRLEHHSYMSQPATFLRRSVINKVGYLDEKLYYLLDWEYFIRVGNVCKFKHVPDVFATYRLHKIAKTAVAQSGQPEFLVEKMKVIERHRYNPTGNKILDKGYCVLVEMLSYLARFFVVMRSNPINYLRYVNYKRAGYR</sequence>
<accession>A0A3B0TH63</accession>
<dbReference type="GO" id="GO:0016740">
    <property type="term" value="F:transferase activity"/>
    <property type="evidence" value="ECO:0007669"/>
    <property type="project" value="UniProtKB-KW"/>
</dbReference>
<protein>
    <submittedName>
        <fullName evidence="2">Glycosyl transferase, family 2</fullName>
    </submittedName>
</protein>
<dbReference type="SUPFAM" id="SSF53448">
    <property type="entry name" value="Nucleotide-diphospho-sugar transferases"/>
    <property type="match status" value="1"/>
</dbReference>